<feature type="chain" id="PRO_5013400576" evidence="3">
    <location>
        <begin position="31"/>
        <end position="268"/>
    </location>
</feature>
<gene>
    <name evidence="5" type="ORF">CHR60_01215</name>
</gene>
<evidence type="ECO:0000259" key="4">
    <source>
        <dbReference type="Pfam" id="PF04536"/>
    </source>
</evidence>
<organism evidence="5 6">
    <name type="scientific">Faecalibacterium prausnitzii</name>
    <dbReference type="NCBI Taxonomy" id="853"/>
    <lineage>
        <taxon>Bacteria</taxon>
        <taxon>Bacillati</taxon>
        <taxon>Bacillota</taxon>
        <taxon>Clostridia</taxon>
        <taxon>Eubacteriales</taxon>
        <taxon>Oscillospiraceae</taxon>
        <taxon>Faecalibacterium</taxon>
    </lineage>
</organism>
<dbReference type="OrthoDB" id="9806054at2"/>
<evidence type="ECO:0000256" key="1">
    <source>
        <dbReference type="SAM" id="MobiDB-lite"/>
    </source>
</evidence>
<dbReference type="PANTHER" id="PTHR30373:SF2">
    <property type="entry name" value="UPF0603 PROTEIN YGCG"/>
    <property type="match status" value="1"/>
</dbReference>
<proteinExistence type="predicted"/>
<feature type="compositionally biased region" description="Gly residues" evidence="1">
    <location>
        <begin position="259"/>
        <end position="268"/>
    </location>
</feature>
<protein>
    <submittedName>
        <fullName evidence="5">Methanol dehydrogenase</fullName>
    </submittedName>
</protein>
<keyword evidence="2" id="KW-0472">Membrane</keyword>
<dbReference type="Proteomes" id="UP000220904">
    <property type="component" value="Unassembled WGS sequence"/>
</dbReference>
<name>A0A2A7B8G1_9FIRM</name>
<sequence>MNPHTHCLRSLCAFLAALVLAACLACPALADAPLVRDEYGLFDADTLAQLESSAEDASAGHDCDVYFLTVNSIGDTDQRAYAKNYYVQNDLGSGNGKSGILFMIALGSRKYVTITYGGGVTAFTDYRIEQLEDEVVPLLSDGDYADAAQTYIDLCASTLDFYAENGEPLDYDNDPDGGLGLIGILIVVGIPMLIAAVVCGILYSRMKTAQLKTEADDYIGAGLKLRVKTDRYTHTDRVEVYDPPQPESDSGGSTTDSDGFGGSSGGSF</sequence>
<feature type="domain" description="TPM" evidence="4">
    <location>
        <begin position="35"/>
        <end position="155"/>
    </location>
</feature>
<feature type="compositionally biased region" description="Low complexity" evidence="1">
    <location>
        <begin position="248"/>
        <end position="258"/>
    </location>
</feature>
<reference evidence="5 6" key="1">
    <citation type="journal article" date="2017" name="Front. Microbiol.">
        <title>New Insights into the Diversity of the Genus Faecalibacterium.</title>
        <authorList>
            <person name="Benevides L."/>
            <person name="Burman S."/>
            <person name="Martin R."/>
            <person name="Robert V."/>
            <person name="Thomas M."/>
            <person name="Miquel S."/>
            <person name="Chain F."/>
            <person name="Sokol H."/>
            <person name="Bermudez-Humaran L.G."/>
            <person name="Morrison M."/>
            <person name="Langella P."/>
            <person name="Azevedo V.A."/>
            <person name="Chatel J.M."/>
            <person name="Soares S."/>
        </authorList>
    </citation>
    <scope>NUCLEOTIDE SEQUENCE [LARGE SCALE GENOMIC DNA]</scope>
    <source>
        <strain evidence="5 6">AHMP21</strain>
    </source>
</reference>
<evidence type="ECO:0000256" key="3">
    <source>
        <dbReference type="SAM" id="SignalP"/>
    </source>
</evidence>
<evidence type="ECO:0000256" key="2">
    <source>
        <dbReference type="SAM" id="Phobius"/>
    </source>
</evidence>
<dbReference type="InterPro" id="IPR007621">
    <property type="entry name" value="TPM_dom"/>
</dbReference>
<keyword evidence="2" id="KW-1133">Transmembrane helix</keyword>
<evidence type="ECO:0000313" key="5">
    <source>
        <dbReference type="EMBL" id="PDX87684.1"/>
    </source>
</evidence>
<keyword evidence="2" id="KW-0812">Transmembrane</keyword>
<dbReference type="EMBL" id="NOUV01000005">
    <property type="protein sequence ID" value="PDX87684.1"/>
    <property type="molecule type" value="Genomic_DNA"/>
</dbReference>
<accession>A0A2A7B8G1</accession>
<feature type="transmembrane region" description="Helical" evidence="2">
    <location>
        <begin position="179"/>
        <end position="203"/>
    </location>
</feature>
<dbReference type="PANTHER" id="PTHR30373">
    <property type="entry name" value="UPF0603 PROTEIN YGCG"/>
    <property type="match status" value="1"/>
</dbReference>
<dbReference type="AlphaFoldDB" id="A0A2A7B8G1"/>
<dbReference type="Pfam" id="PF04536">
    <property type="entry name" value="TPM_phosphatase"/>
    <property type="match status" value="1"/>
</dbReference>
<dbReference type="Gene3D" id="3.10.310.50">
    <property type="match status" value="1"/>
</dbReference>
<dbReference type="RefSeq" id="WP_097791355.1">
    <property type="nucleotide sequence ID" value="NZ_NOUV01000005.1"/>
</dbReference>
<feature type="signal peptide" evidence="3">
    <location>
        <begin position="1"/>
        <end position="30"/>
    </location>
</feature>
<feature type="region of interest" description="Disordered" evidence="1">
    <location>
        <begin position="235"/>
        <end position="268"/>
    </location>
</feature>
<comment type="caution">
    <text evidence="5">The sequence shown here is derived from an EMBL/GenBank/DDBJ whole genome shotgun (WGS) entry which is preliminary data.</text>
</comment>
<keyword evidence="3" id="KW-0732">Signal</keyword>
<evidence type="ECO:0000313" key="6">
    <source>
        <dbReference type="Proteomes" id="UP000220904"/>
    </source>
</evidence>